<dbReference type="Proteomes" id="UP000177967">
    <property type="component" value="Unassembled WGS sequence"/>
</dbReference>
<dbReference type="AlphaFoldDB" id="A0A1G1V1W8"/>
<keyword evidence="1" id="KW-1133">Transmembrane helix</keyword>
<gene>
    <name evidence="4" type="ORF">A2782_02540</name>
</gene>
<evidence type="ECO:0000313" key="4">
    <source>
        <dbReference type="EMBL" id="OGY09331.1"/>
    </source>
</evidence>
<dbReference type="InterPro" id="IPR025840">
    <property type="entry name" value="7TM_transglut"/>
</dbReference>
<name>A0A1G1V1W8_9BACT</name>
<dbReference type="STRING" id="1797513.A2782_02540"/>
<feature type="chain" id="PRO_5009580951" description="7 transmembrane helices usually fused to an inactive transglutaminase domain-containing protein" evidence="2">
    <location>
        <begin position="28"/>
        <end position="276"/>
    </location>
</feature>
<dbReference type="Pfam" id="PF14402">
    <property type="entry name" value="7TM_transglut"/>
    <property type="match status" value="1"/>
</dbReference>
<organism evidence="4 5">
    <name type="scientific">Candidatus Blackburnbacteria bacterium RIFCSPHIGHO2_01_FULL_43_15b</name>
    <dbReference type="NCBI Taxonomy" id="1797513"/>
    <lineage>
        <taxon>Bacteria</taxon>
        <taxon>Candidatus Blackburniibacteriota</taxon>
    </lineage>
</organism>
<sequence>MKKITFSIGACFVLLFVFVFFARSALAAPSVDAVFSPPTLDVLEMREALKEQVLGAAYASPVKYAIRNAIYSGVSIETIVLLLLLPVVTTFIAGARHLVGLRGFGIFFPAALGVVFAAIGPVVGIALFLLIVLISTIVRIGLRKIKAKLAYLPRMSLILWLVSLSVLVVLFASPYVSGLDFANISIFPLLIMVLLVEEFTRVQLGKNVEFAASLTFETLILAVLAFVILSYKPLQLFALLHPELVLVTALLFDLFLGRYMGLRLLEMWRFRTLLRK</sequence>
<feature type="transmembrane region" description="Helical" evidence="1">
    <location>
        <begin position="99"/>
        <end position="119"/>
    </location>
</feature>
<feature type="transmembrane region" description="Helical" evidence="1">
    <location>
        <begin position="211"/>
        <end position="232"/>
    </location>
</feature>
<feature type="transmembrane region" description="Helical" evidence="1">
    <location>
        <begin position="181"/>
        <end position="199"/>
    </location>
</feature>
<evidence type="ECO:0000256" key="2">
    <source>
        <dbReference type="SAM" id="SignalP"/>
    </source>
</evidence>
<evidence type="ECO:0000313" key="5">
    <source>
        <dbReference type="Proteomes" id="UP000177967"/>
    </source>
</evidence>
<dbReference type="EMBL" id="MHBW01000011">
    <property type="protein sequence ID" value="OGY09331.1"/>
    <property type="molecule type" value="Genomic_DNA"/>
</dbReference>
<feature type="transmembrane region" description="Helical" evidence="1">
    <location>
        <begin position="154"/>
        <end position="175"/>
    </location>
</feature>
<feature type="signal peptide" evidence="2">
    <location>
        <begin position="1"/>
        <end position="27"/>
    </location>
</feature>
<reference evidence="4 5" key="1">
    <citation type="journal article" date="2016" name="Nat. Commun.">
        <title>Thousands of microbial genomes shed light on interconnected biogeochemical processes in an aquifer system.</title>
        <authorList>
            <person name="Anantharaman K."/>
            <person name="Brown C.T."/>
            <person name="Hug L.A."/>
            <person name="Sharon I."/>
            <person name="Castelle C.J."/>
            <person name="Probst A.J."/>
            <person name="Thomas B.C."/>
            <person name="Singh A."/>
            <person name="Wilkins M.J."/>
            <person name="Karaoz U."/>
            <person name="Brodie E.L."/>
            <person name="Williams K.H."/>
            <person name="Hubbard S.S."/>
            <person name="Banfield J.F."/>
        </authorList>
    </citation>
    <scope>NUCLEOTIDE SEQUENCE [LARGE SCALE GENOMIC DNA]</scope>
</reference>
<feature type="domain" description="7 transmembrane helices usually fused to an inactive transglutaminase" evidence="3">
    <location>
        <begin position="81"/>
        <end position="273"/>
    </location>
</feature>
<accession>A0A1G1V1W8</accession>
<feature type="transmembrane region" description="Helical" evidence="1">
    <location>
        <begin position="69"/>
        <end position="92"/>
    </location>
</feature>
<evidence type="ECO:0000256" key="1">
    <source>
        <dbReference type="SAM" id="Phobius"/>
    </source>
</evidence>
<keyword evidence="1" id="KW-0472">Membrane</keyword>
<keyword evidence="1" id="KW-0812">Transmembrane</keyword>
<keyword evidence="2" id="KW-0732">Signal</keyword>
<proteinExistence type="predicted"/>
<protein>
    <recommendedName>
        <fullName evidence="3">7 transmembrane helices usually fused to an inactive transglutaminase domain-containing protein</fullName>
    </recommendedName>
</protein>
<evidence type="ECO:0000259" key="3">
    <source>
        <dbReference type="Pfam" id="PF14402"/>
    </source>
</evidence>
<comment type="caution">
    <text evidence="4">The sequence shown here is derived from an EMBL/GenBank/DDBJ whole genome shotgun (WGS) entry which is preliminary data.</text>
</comment>
<feature type="transmembrane region" description="Helical" evidence="1">
    <location>
        <begin position="125"/>
        <end position="142"/>
    </location>
</feature>
<feature type="transmembrane region" description="Helical" evidence="1">
    <location>
        <begin position="244"/>
        <end position="265"/>
    </location>
</feature>